<organism evidence="1 2">
    <name type="scientific">Flavobacterium hankyongi</name>
    <dbReference type="NCBI Taxonomy" id="1176532"/>
    <lineage>
        <taxon>Bacteria</taxon>
        <taxon>Pseudomonadati</taxon>
        <taxon>Bacteroidota</taxon>
        <taxon>Flavobacteriia</taxon>
        <taxon>Flavobacteriales</taxon>
        <taxon>Flavobacteriaceae</taxon>
        <taxon>Flavobacterium</taxon>
    </lineage>
</organism>
<dbReference type="PANTHER" id="PTHR41339:SF1">
    <property type="entry name" value="SECRETED PROTEIN"/>
    <property type="match status" value="1"/>
</dbReference>
<dbReference type="InterPro" id="IPR011050">
    <property type="entry name" value="Pectin_lyase_fold/virulence"/>
</dbReference>
<keyword evidence="2" id="KW-1185">Reference proteome</keyword>
<dbReference type="SUPFAM" id="SSF51126">
    <property type="entry name" value="Pectin lyase-like"/>
    <property type="match status" value="1"/>
</dbReference>
<dbReference type="Proteomes" id="UP001500141">
    <property type="component" value="Unassembled WGS sequence"/>
</dbReference>
<dbReference type="PANTHER" id="PTHR41339">
    <property type="entry name" value="LIPL48"/>
    <property type="match status" value="1"/>
</dbReference>
<sequence length="414" mass="45527">MCCFVSLANSQTRGIIGGTNWLKNWTNFKPKTTEYNEASNVLAGVISQNMMLYKKNTYLLMGNVYVANGATLFIEPGTVIRGDFETGGTLVITKNAKVIALGNETDPIVFTSNRPSSERKPGDWGGIVVMGEATTNNFTGRLDLNIESQYNNYGGSKDEGDSGILKYVRIEFAGKKGKNGLNNKGLSLAGLGSKSIVSNVQVSFCNDDAFVFYGGILTVDNLVSFKNMNTDYEFTEGAQSIITNSLTIKNPYSSRPGESRCLEVKSYEVASKADLSKRFTNIIANNITLVNESVEGNGLIKEAILIKENCSFNISNSVVSGFSQSVLFDKGFKVKLENLEKIKLRGLLFNNCSGYVVSENSEYNQQIKNWYSANNNVIEYSTISDVALFSEIDLKKLPDYRIKDPINTTRLATN</sequence>
<evidence type="ECO:0000313" key="1">
    <source>
        <dbReference type="EMBL" id="GAA4762994.1"/>
    </source>
</evidence>
<reference evidence="2" key="1">
    <citation type="journal article" date="2019" name="Int. J. Syst. Evol. Microbiol.">
        <title>The Global Catalogue of Microorganisms (GCM) 10K type strain sequencing project: providing services to taxonomists for standard genome sequencing and annotation.</title>
        <authorList>
            <consortium name="The Broad Institute Genomics Platform"/>
            <consortium name="The Broad Institute Genome Sequencing Center for Infectious Disease"/>
            <person name="Wu L."/>
            <person name="Ma J."/>
        </authorList>
    </citation>
    <scope>NUCLEOTIDE SEQUENCE [LARGE SCALE GENOMIC DNA]</scope>
    <source>
        <strain evidence="2">JCM 18198</strain>
    </source>
</reference>
<name>A0ABP8ZR71_9FLAO</name>
<protein>
    <recommendedName>
        <fullName evidence="3">T9SS C-terminal target domain-containing protein</fullName>
    </recommendedName>
</protein>
<accession>A0ABP8ZR71</accession>
<evidence type="ECO:0008006" key="3">
    <source>
        <dbReference type="Google" id="ProtNLM"/>
    </source>
</evidence>
<comment type="caution">
    <text evidence="1">The sequence shown here is derived from an EMBL/GenBank/DDBJ whole genome shotgun (WGS) entry which is preliminary data.</text>
</comment>
<gene>
    <name evidence="1" type="ORF">GCM10023230_10530</name>
</gene>
<dbReference type="EMBL" id="BAABIP010000007">
    <property type="protein sequence ID" value="GAA4762994.1"/>
    <property type="molecule type" value="Genomic_DNA"/>
</dbReference>
<evidence type="ECO:0000313" key="2">
    <source>
        <dbReference type="Proteomes" id="UP001500141"/>
    </source>
</evidence>
<proteinExistence type="predicted"/>